<sequence>MSAIVGEKNAITLKHQAEKIELCNRTQKSQRNFLRANWGTDEKGRLVCRWIAESS</sequence>
<dbReference type="AlphaFoldDB" id="A0A941GRJ2"/>
<organism evidence="1 2">
    <name type="scientific">Gomphosphaeria aponina SAG 52.96 = DSM 107014</name>
    <dbReference type="NCBI Taxonomy" id="1521640"/>
    <lineage>
        <taxon>Bacteria</taxon>
        <taxon>Bacillati</taxon>
        <taxon>Cyanobacteriota</taxon>
        <taxon>Cyanophyceae</taxon>
        <taxon>Oscillatoriophycideae</taxon>
        <taxon>Chroococcales</taxon>
        <taxon>Gomphosphaeriaceae</taxon>
        <taxon>Gomphosphaeria</taxon>
    </lineage>
</organism>
<accession>A0A941GRJ2</accession>
<dbReference type="EMBL" id="JADQBC010000074">
    <property type="protein sequence ID" value="MBR8828517.1"/>
    <property type="molecule type" value="Genomic_DNA"/>
</dbReference>
<evidence type="ECO:0000313" key="1">
    <source>
        <dbReference type="EMBL" id="MBR8828517.1"/>
    </source>
</evidence>
<name>A0A941GRJ2_9CHRO</name>
<protein>
    <submittedName>
        <fullName evidence="1">Uncharacterized protein</fullName>
    </submittedName>
</protein>
<dbReference type="Proteomes" id="UP000767446">
    <property type="component" value="Unassembled WGS sequence"/>
</dbReference>
<reference evidence="1" key="1">
    <citation type="submission" date="2021-02" db="EMBL/GenBank/DDBJ databases">
        <title>Metagenome analyses of Stigonema ocellatum DSM 106950, Chlorogloea purpurea SAG 13.99 and Gomphosphaeria aponina DSM 107014.</title>
        <authorList>
            <person name="Marter P."/>
            <person name="Huang S."/>
        </authorList>
    </citation>
    <scope>NUCLEOTIDE SEQUENCE</scope>
    <source>
        <strain evidence="1">JP213</strain>
    </source>
</reference>
<gene>
    <name evidence="1" type="ORF">DSM107014_11565</name>
</gene>
<comment type="caution">
    <text evidence="1">The sequence shown here is derived from an EMBL/GenBank/DDBJ whole genome shotgun (WGS) entry which is preliminary data.</text>
</comment>
<proteinExistence type="predicted"/>
<evidence type="ECO:0000313" key="2">
    <source>
        <dbReference type="Proteomes" id="UP000767446"/>
    </source>
</evidence>